<reference evidence="5" key="1">
    <citation type="submission" date="2021-01" db="EMBL/GenBank/DDBJ databases">
        <authorList>
            <person name="Corre E."/>
            <person name="Pelletier E."/>
            <person name="Niang G."/>
            <person name="Scheremetjew M."/>
            <person name="Finn R."/>
            <person name="Kale V."/>
            <person name="Holt S."/>
            <person name="Cochrane G."/>
            <person name="Meng A."/>
            <person name="Brown T."/>
            <person name="Cohen L."/>
        </authorList>
    </citation>
    <scope>NUCLEOTIDE SEQUENCE</scope>
    <source>
        <strain evidence="5">308</strain>
    </source>
</reference>
<evidence type="ECO:0000256" key="3">
    <source>
        <dbReference type="ARBA" id="ARBA00023002"/>
    </source>
</evidence>
<dbReference type="PRINTS" id="PR00069">
    <property type="entry name" value="ALDKETRDTASE"/>
</dbReference>
<feature type="domain" description="NADP-dependent oxidoreductase" evidence="4">
    <location>
        <begin position="61"/>
        <end position="323"/>
    </location>
</feature>
<dbReference type="CDD" id="cd19071">
    <property type="entry name" value="AKR_AKR1-5-like"/>
    <property type="match status" value="1"/>
</dbReference>
<dbReference type="InterPro" id="IPR023210">
    <property type="entry name" value="NADP_OxRdtase_dom"/>
</dbReference>
<dbReference type="Gene3D" id="3.20.20.100">
    <property type="entry name" value="NADP-dependent oxidoreductase domain"/>
    <property type="match status" value="1"/>
</dbReference>
<comment type="similarity">
    <text evidence="1">Belongs to the aldo/keto reductase family.</text>
</comment>
<dbReference type="PANTHER" id="PTHR43827">
    <property type="entry name" value="2,5-DIKETO-D-GLUCONIC ACID REDUCTASE"/>
    <property type="match status" value="1"/>
</dbReference>
<dbReference type="InterPro" id="IPR018170">
    <property type="entry name" value="Aldo/ket_reductase_CS"/>
</dbReference>
<evidence type="ECO:0000256" key="2">
    <source>
        <dbReference type="ARBA" id="ARBA00022857"/>
    </source>
</evidence>
<dbReference type="PROSITE" id="PS00062">
    <property type="entry name" value="ALDOKETO_REDUCTASE_2"/>
    <property type="match status" value="1"/>
</dbReference>
<dbReference type="EMBL" id="HBFR01042386">
    <property type="protein sequence ID" value="CAD8903775.1"/>
    <property type="molecule type" value="Transcribed_RNA"/>
</dbReference>
<dbReference type="Pfam" id="PF00248">
    <property type="entry name" value="Aldo_ket_red"/>
    <property type="match status" value="1"/>
</dbReference>
<evidence type="ECO:0000259" key="4">
    <source>
        <dbReference type="Pfam" id="PF00248"/>
    </source>
</evidence>
<sequence>MAGTAASYGRLGTGAATALSSSAADSSSCANTSMPALGLGTFLIIRERISAALRSAVLGPGNYRRIDCAPVYFNEDAIGDALRDEIYGRMPHDGGGGGETKPLSREDLFLVSKLPGVYMRPEHVEAALRKTLSDLRTDYLDLYLIHWPAPMRHVPFPPDGYRGWPDEAIDDSGDGENLVYDVSVHDTWAAMEDLVASGLVRRIGVSNFPVALLHELATRSRVLPFVNQVEIHPYHAQEGLVRYCRARGIAVQAYSPLGTRGYASMEGAEEPHVLEDPALVGIAVERGVSPAQVALAWAIRRGMTAVAKSEDPSRQAENMAACRRGEGSLVESLTAEEITAISGLDRGHRFFRPEEWWGDSAYAVFN</sequence>
<evidence type="ECO:0000313" key="5">
    <source>
        <dbReference type="EMBL" id="CAD8903775.1"/>
    </source>
</evidence>
<dbReference type="InterPro" id="IPR020471">
    <property type="entry name" value="AKR"/>
</dbReference>
<protein>
    <recommendedName>
        <fullName evidence="4">NADP-dependent oxidoreductase domain-containing protein</fullName>
    </recommendedName>
</protein>
<dbReference type="SUPFAM" id="SSF51430">
    <property type="entry name" value="NAD(P)-linked oxidoreductase"/>
    <property type="match status" value="1"/>
</dbReference>
<dbReference type="AlphaFoldDB" id="A0A7S1G2R5"/>
<name>A0A7S1G2R5_9STRA</name>
<proteinExistence type="inferred from homology"/>
<organism evidence="5">
    <name type="scientific">Corethron hystrix</name>
    <dbReference type="NCBI Taxonomy" id="216773"/>
    <lineage>
        <taxon>Eukaryota</taxon>
        <taxon>Sar</taxon>
        <taxon>Stramenopiles</taxon>
        <taxon>Ochrophyta</taxon>
        <taxon>Bacillariophyta</taxon>
        <taxon>Coscinodiscophyceae</taxon>
        <taxon>Corethrophycidae</taxon>
        <taxon>Corethrales</taxon>
        <taxon>Corethraceae</taxon>
        <taxon>Corethron</taxon>
    </lineage>
</organism>
<gene>
    <name evidence="5" type="ORF">CHYS00102_LOCUS30995</name>
</gene>
<dbReference type="PANTHER" id="PTHR43827:SF3">
    <property type="entry name" value="NADP-DEPENDENT OXIDOREDUCTASE DOMAIN-CONTAINING PROTEIN"/>
    <property type="match status" value="1"/>
</dbReference>
<keyword evidence="2" id="KW-0521">NADP</keyword>
<dbReference type="InterPro" id="IPR036812">
    <property type="entry name" value="NAD(P)_OxRdtase_dom_sf"/>
</dbReference>
<keyword evidence="3" id="KW-0560">Oxidoreductase</keyword>
<evidence type="ECO:0000256" key="1">
    <source>
        <dbReference type="ARBA" id="ARBA00007905"/>
    </source>
</evidence>
<dbReference type="GO" id="GO:0016616">
    <property type="term" value="F:oxidoreductase activity, acting on the CH-OH group of donors, NAD or NADP as acceptor"/>
    <property type="evidence" value="ECO:0007669"/>
    <property type="project" value="UniProtKB-ARBA"/>
</dbReference>
<accession>A0A7S1G2R5</accession>